<organism evidence="1 2">
    <name type="scientific">Pyropia yezoensis</name>
    <name type="common">Susabi-nori</name>
    <name type="synonym">Porphyra yezoensis</name>
    <dbReference type="NCBI Taxonomy" id="2788"/>
    <lineage>
        <taxon>Eukaryota</taxon>
        <taxon>Rhodophyta</taxon>
        <taxon>Bangiophyceae</taxon>
        <taxon>Bangiales</taxon>
        <taxon>Bangiaceae</taxon>
        <taxon>Pyropia</taxon>
    </lineage>
</organism>
<name>A0ACC3BVD1_PYRYE</name>
<reference evidence="1" key="1">
    <citation type="submission" date="2019-11" db="EMBL/GenBank/DDBJ databases">
        <title>Nori genome reveals adaptations in red seaweeds to the harsh intertidal environment.</title>
        <authorList>
            <person name="Wang D."/>
            <person name="Mao Y."/>
        </authorList>
    </citation>
    <scope>NUCLEOTIDE SEQUENCE</scope>
    <source>
        <tissue evidence="1">Gametophyte</tissue>
    </source>
</reference>
<keyword evidence="2" id="KW-1185">Reference proteome</keyword>
<protein>
    <submittedName>
        <fullName evidence="1">Uncharacterized protein</fullName>
    </submittedName>
</protein>
<gene>
    <name evidence="1" type="ORF">I4F81_004555</name>
</gene>
<accession>A0ACC3BVD1</accession>
<evidence type="ECO:0000313" key="2">
    <source>
        <dbReference type="Proteomes" id="UP000798662"/>
    </source>
</evidence>
<comment type="caution">
    <text evidence="1">The sequence shown here is derived from an EMBL/GenBank/DDBJ whole genome shotgun (WGS) entry which is preliminary data.</text>
</comment>
<evidence type="ECO:0000313" key="1">
    <source>
        <dbReference type="EMBL" id="KAK1861979.1"/>
    </source>
</evidence>
<sequence length="174" mass="17638">MQETVGALKGGNDNATDVCPAGKVEVRAPAGDGRGEPARERSRAESSPPPAARRRWDVEAPATGGVPFNVLTLAVVSCSVPATPAAVAPAAGAAPAVAAVVGDGEEEDEVLLADKTGFGPRVPPPPTHTSLPPPEPPAAPRGLRCPPLLAHDGAACGARRRAPLECLEQPMWAC</sequence>
<dbReference type="Proteomes" id="UP000798662">
    <property type="component" value="Chromosome 1"/>
</dbReference>
<proteinExistence type="predicted"/>
<dbReference type="EMBL" id="CM020618">
    <property type="protein sequence ID" value="KAK1861979.1"/>
    <property type="molecule type" value="Genomic_DNA"/>
</dbReference>